<accession>A0A3D8I200</accession>
<evidence type="ECO:0000313" key="1">
    <source>
        <dbReference type="EMBL" id="RDU59152.1"/>
    </source>
</evidence>
<sequence length="128" mass="14880">YSKIEQIIDKNKNKKDVKILKPQSLSREEVLEIIKNLKKALNLNGKPRSRIYLVKNEKELMALWEKLTKNFKKEKIETNEKGTRITRVLDDGTNIHLRSYSSKQSGNTPTIDTKINGKDYKIHIDKGT</sequence>
<gene>
    <name evidence="1" type="ORF">CQA53_11615</name>
</gene>
<reference evidence="1 2" key="1">
    <citation type="submission" date="2018-04" db="EMBL/GenBank/DDBJ databases">
        <title>Novel Campyloabacter and Helicobacter Species and Strains.</title>
        <authorList>
            <person name="Mannion A.J."/>
            <person name="Shen Z."/>
            <person name="Fox J.G."/>
        </authorList>
    </citation>
    <scope>NUCLEOTIDE SEQUENCE [LARGE SCALE GENOMIC DNA]</scope>
    <source>
        <strain evidence="1 2">MIT 17-337</strain>
    </source>
</reference>
<evidence type="ECO:0000313" key="2">
    <source>
        <dbReference type="Proteomes" id="UP000256379"/>
    </source>
</evidence>
<protein>
    <submittedName>
        <fullName evidence="1">Uncharacterized protein</fullName>
    </submittedName>
</protein>
<dbReference type="RefSeq" id="WP_181882480.1">
    <property type="nucleotide sequence ID" value="NZ_NXLQ01000149.1"/>
</dbReference>
<proteinExistence type="predicted"/>
<name>A0A3D8I200_9HELI</name>
<dbReference type="EMBL" id="NXLQ01000149">
    <property type="protein sequence ID" value="RDU59152.1"/>
    <property type="molecule type" value="Genomic_DNA"/>
</dbReference>
<organism evidence="1 2">
    <name type="scientific">Helicobacter didelphidarum</name>
    <dbReference type="NCBI Taxonomy" id="2040648"/>
    <lineage>
        <taxon>Bacteria</taxon>
        <taxon>Pseudomonadati</taxon>
        <taxon>Campylobacterota</taxon>
        <taxon>Epsilonproteobacteria</taxon>
        <taxon>Campylobacterales</taxon>
        <taxon>Helicobacteraceae</taxon>
        <taxon>Helicobacter</taxon>
    </lineage>
</organism>
<dbReference type="Proteomes" id="UP000256379">
    <property type="component" value="Unassembled WGS sequence"/>
</dbReference>
<keyword evidence="2" id="KW-1185">Reference proteome</keyword>
<dbReference type="AlphaFoldDB" id="A0A3D8I200"/>
<comment type="caution">
    <text evidence="1">The sequence shown here is derived from an EMBL/GenBank/DDBJ whole genome shotgun (WGS) entry which is preliminary data.</text>
</comment>
<feature type="non-terminal residue" evidence="1">
    <location>
        <position position="1"/>
    </location>
</feature>